<dbReference type="EMBL" id="JARJLG010000061">
    <property type="protein sequence ID" value="KAJ7756502.1"/>
    <property type="molecule type" value="Genomic_DNA"/>
</dbReference>
<dbReference type="AlphaFoldDB" id="A0AAD7NE58"/>
<feature type="region of interest" description="Disordered" evidence="1">
    <location>
        <begin position="470"/>
        <end position="499"/>
    </location>
</feature>
<feature type="compositionally biased region" description="Polar residues" evidence="1">
    <location>
        <begin position="470"/>
        <end position="493"/>
    </location>
</feature>
<evidence type="ECO:0000256" key="1">
    <source>
        <dbReference type="SAM" id="MobiDB-lite"/>
    </source>
</evidence>
<proteinExistence type="predicted"/>
<name>A0AAD7NE58_9AGAR</name>
<evidence type="ECO:0000313" key="2">
    <source>
        <dbReference type="EMBL" id="KAJ7756502.1"/>
    </source>
</evidence>
<sequence length="863" mass="96693">MSSAMDKCPLCGSPITQPRPSEGHHTPSNEGHYYQRTPGRCPAPRHNETVSVLNSVTVAARNSGTVAAASHMSANPTLIPFTYEKPMAHMVDVSYALKLQHGGHECAVSDRFQRKVYRKAKVNAVKARVWLKTGGESTTVVLTVGTFPWFHPQDCPPLMSLLDTTDTADWSTFGYWDPADHWVLTDDPIEIKDAQSILCLRLPNVKDCIDGPRPKRRLSDVLVNTPSPIRLRSDRTTSHPQISLINFRPFSAHRTAQIKDTDNTDNSDIEIVTPLPTPPTASSKSTPKSKFPLKYAYQMNQGFMDMAAATAGTIEQKFEAAFDMPWTRSSYYTHHDVWSAMCKDNPDALAYAVQCGACPGSEWGPIAQRIIDVPRNFGVKISDLTFYCTTLWLQSFPASLQNISLHATPQNYPTAVKMLSKLPGLEVSWPFILQGTGLHSNEKSGPVDLKLRELFKMGLISIPVEYQHLSSSTEDPPTSSQLDLLTSSESGSPGQKIWIPMPMPETRLKRWKGSLEEYKKEHDLVWDFVSHDPGADVKRYDPKIVVVDLLGDNHHESFVTCYHELDLSDAIRFHGRQLEDDDSDSDSEDESSELEITTLEDLDPNSLITVTVLTQEIVRRAVLTKPFTDAHGEEDFVVSWVLPGYPIISFDGVIGDVLYIHHHDDAPVGQFAERIDEEHLLPTLGPLNALHVLLFVAPYQNKVGHFAVLDLRTILTTCQVKELSESEKKNNLIAAYLGERHTDDSVLKEIQINHTSRDLKTKGQTPQCWERWTTKLKKILDYKDQIPNLYRVAGARKKKITAKAIGLLVHTSGDWVSKCLTAAQLIQNHRTKVWLIQYLQKNNVKSAVGIDSFIKELRKGLDA</sequence>
<gene>
    <name evidence="2" type="ORF">DFH07DRAFT_773198</name>
</gene>
<evidence type="ECO:0000313" key="3">
    <source>
        <dbReference type="Proteomes" id="UP001215280"/>
    </source>
</evidence>
<comment type="caution">
    <text evidence="2">The sequence shown here is derived from an EMBL/GenBank/DDBJ whole genome shotgun (WGS) entry which is preliminary data.</text>
</comment>
<feature type="region of interest" description="Disordered" evidence="1">
    <location>
        <begin position="1"/>
        <end position="45"/>
    </location>
</feature>
<protein>
    <submittedName>
        <fullName evidence="2">Uncharacterized protein</fullName>
    </submittedName>
</protein>
<accession>A0AAD7NE58</accession>
<reference evidence="2" key="1">
    <citation type="submission" date="2023-03" db="EMBL/GenBank/DDBJ databases">
        <title>Massive genome expansion in bonnet fungi (Mycena s.s.) driven by repeated elements and novel gene families across ecological guilds.</title>
        <authorList>
            <consortium name="Lawrence Berkeley National Laboratory"/>
            <person name="Harder C.B."/>
            <person name="Miyauchi S."/>
            <person name="Viragh M."/>
            <person name="Kuo A."/>
            <person name="Thoen E."/>
            <person name="Andreopoulos B."/>
            <person name="Lu D."/>
            <person name="Skrede I."/>
            <person name="Drula E."/>
            <person name="Henrissat B."/>
            <person name="Morin E."/>
            <person name="Kohler A."/>
            <person name="Barry K."/>
            <person name="LaButti K."/>
            <person name="Morin E."/>
            <person name="Salamov A."/>
            <person name="Lipzen A."/>
            <person name="Mereny Z."/>
            <person name="Hegedus B."/>
            <person name="Baldrian P."/>
            <person name="Stursova M."/>
            <person name="Weitz H."/>
            <person name="Taylor A."/>
            <person name="Grigoriev I.V."/>
            <person name="Nagy L.G."/>
            <person name="Martin F."/>
            <person name="Kauserud H."/>
        </authorList>
    </citation>
    <scope>NUCLEOTIDE SEQUENCE</scope>
    <source>
        <strain evidence="2">CBHHK188m</strain>
    </source>
</reference>
<dbReference type="Proteomes" id="UP001215280">
    <property type="component" value="Unassembled WGS sequence"/>
</dbReference>
<organism evidence="2 3">
    <name type="scientific">Mycena maculata</name>
    <dbReference type="NCBI Taxonomy" id="230809"/>
    <lineage>
        <taxon>Eukaryota</taxon>
        <taxon>Fungi</taxon>
        <taxon>Dikarya</taxon>
        <taxon>Basidiomycota</taxon>
        <taxon>Agaricomycotina</taxon>
        <taxon>Agaricomycetes</taxon>
        <taxon>Agaricomycetidae</taxon>
        <taxon>Agaricales</taxon>
        <taxon>Marasmiineae</taxon>
        <taxon>Mycenaceae</taxon>
        <taxon>Mycena</taxon>
    </lineage>
</organism>
<feature type="region of interest" description="Disordered" evidence="1">
    <location>
        <begin position="258"/>
        <end position="287"/>
    </location>
</feature>
<keyword evidence="3" id="KW-1185">Reference proteome</keyword>